<evidence type="ECO:0000313" key="2">
    <source>
        <dbReference type="EMBL" id="MBW0566459.1"/>
    </source>
</evidence>
<keyword evidence="1" id="KW-1133">Transmembrane helix</keyword>
<dbReference type="InterPro" id="IPR050496">
    <property type="entry name" value="SNF2_RAD54_helicase_repair"/>
</dbReference>
<reference evidence="2" key="1">
    <citation type="submission" date="2021-03" db="EMBL/GenBank/DDBJ databases">
        <title>Draft genome sequence of rust myrtle Austropuccinia psidii MF-1, a brazilian biotype.</title>
        <authorList>
            <person name="Quecine M.C."/>
            <person name="Pachon D.M.R."/>
            <person name="Bonatelli M.L."/>
            <person name="Correr F.H."/>
            <person name="Franceschini L.M."/>
            <person name="Leite T.F."/>
            <person name="Margarido G.R.A."/>
            <person name="Almeida C.A."/>
            <person name="Ferrarezi J.A."/>
            <person name="Labate C.A."/>
        </authorList>
    </citation>
    <scope>NUCLEOTIDE SEQUENCE</scope>
    <source>
        <strain evidence="2">MF-1</strain>
    </source>
</reference>
<keyword evidence="3" id="KW-1185">Reference proteome</keyword>
<feature type="non-terminal residue" evidence="2">
    <location>
        <position position="1"/>
    </location>
</feature>
<dbReference type="AlphaFoldDB" id="A0A9Q3JQV9"/>
<protein>
    <recommendedName>
        <fullName evidence="4">Helicase C-terminal domain-containing protein</fullName>
    </recommendedName>
</protein>
<name>A0A9Q3JQV9_9BASI</name>
<organism evidence="2 3">
    <name type="scientific">Austropuccinia psidii MF-1</name>
    <dbReference type="NCBI Taxonomy" id="1389203"/>
    <lineage>
        <taxon>Eukaryota</taxon>
        <taxon>Fungi</taxon>
        <taxon>Dikarya</taxon>
        <taxon>Basidiomycota</taxon>
        <taxon>Pucciniomycotina</taxon>
        <taxon>Pucciniomycetes</taxon>
        <taxon>Pucciniales</taxon>
        <taxon>Sphaerophragmiaceae</taxon>
        <taxon>Austropuccinia</taxon>
    </lineage>
</organism>
<keyword evidence="1" id="KW-0812">Transmembrane</keyword>
<dbReference type="Proteomes" id="UP000765509">
    <property type="component" value="Unassembled WGS sequence"/>
</dbReference>
<feature type="transmembrane region" description="Helical" evidence="1">
    <location>
        <begin position="27"/>
        <end position="45"/>
    </location>
</feature>
<evidence type="ECO:0000313" key="3">
    <source>
        <dbReference type="Proteomes" id="UP000765509"/>
    </source>
</evidence>
<proteinExistence type="predicted"/>
<comment type="caution">
    <text evidence="2">The sequence shown here is derived from an EMBL/GenBank/DDBJ whole genome shotgun (WGS) entry which is preliminary data.</text>
</comment>
<keyword evidence="1" id="KW-0472">Membrane</keyword>
<gene>
    <name evidence="2" type="ORF">O181_106174</name>
</gene>
<sequence length="78" mass="9055">EPGWNPSTDEQAVDRLYRLGQKKEVHVFHYITVGSIEVNIYQALIRRKKQQLQMLSIGHLGTVDHELEKLIVETIEKS</sequence>
<dbReference type="Gene3D" id="3.40.50.300">
    <property type="entry name" value="P-loop containing nucleotide triphosphate hydrolases"/>
    <property type="match status" value="1"/>
</dbReference>
<evidence type="ECO:0008006" key="4">
    <source>
        <dbReference type="Google" id="ProtNLM"/>
    </source>
</evidence>
<dbReference type="OrthoDB" id="2500143at2759"/>
<dbReference type="InterPro" id="IPR027417">
    <property type="entry name" value="P-loop_NTPase"/>
</dbReference>
<dbReference type="EMBL" id="AVOT02079142">
    <property type="protein sequence ID" value="MBW0566459.1"/>
    <property type="molecule type" value="Genomic_DNA"/>
</dbReference>
<evidence type="ECO:0000256" key="1">
    <source>
        <dbReference type="SAM" id="Phobius"/>
    </source>
</evidence>
<dbReference type="PANTHER" id="PTHR45629:SF7">
    <property type="entry name" value="DNA EXCISION REPAIR PROTEIN ERCC-6-RELATED"/>
    <property type="match status" value="1"/>
</dbReference>
<accession>A0A9Q3JQV9</accession>
<dbReference type="PANTHER" id="PTHR45629">
    <property type="entry name" value="SNF2/RAD54 FAMILY MEMBER"/>
    <property type="match status" value="1"/>
</dbReference>
<dbReference type="SUPFAM" id="SSF52540">
    <property type="entry name" value="P-loop containing nucleoside triphosphate hydrolases"/>
    <property type="match status" value="1"/>
</dbReference>